<dbReference type="Proteomes" id="UP000479114">
    <property type="component" value="Chromosome"/>
</dbReference>
<organism evidence="7 8">
    <name type="scientific">Paenibacillus rhizovicinus</name>
    <dbReference type="NCBI Taxonomy" id="2704463"/>
    <lineage>
        <taxon>Bacteria</taxon>
        <taxon>Bacillati</taxon>
        <taxon>Bacillota</taxon>
        <taxon>Bacilli</taxon>
        <taxon>Bacillales</taxon>
        <taxon>Paenibacillaceae</taxon>
        <taxon>Paenibacillus</taxon>
    </lineage>
</organism>
<sequence>MMLHRMLIVDDEPYIVNSLRELFEEAEQLRLDLYTANSAAEALDWLGKTRIDIVLSDIRMPGMSGLELQERIREQWPSCKVIFLSGHNEFGYVQAAIQNGSAGYLLKTDDDEDIIRTVAKAVRELASERSIHSFIDQAKEQMRKALPVLQRDFLVSLAEGETMSEAKRAGRFRELELKLSASRPVMLVVGRVDRWEDHYSSVDKELLLYAAQNIAVEVLSRSAVMATAVIDRSRFIWLLQPDGEGRPESASWVRFVQESLDFIQDRCKSLLQVPLSLSSTVQPFAWEALSAKYAHLSQLLIRGLGEGDEMLLYEIVGHAEDGGDAADSRKERTSHQRQVRITQLRTLLESGQSVPFAELFDSLFAEASGQHYEELQEIYYSAATMILSQINRWSAYARIAERLPMNKLFALDAHSSWPEAARYLRQMADALFELLAEDSSEKSNEVVEKLHRYIHDHIDGDLSLVRLADEAELNASYLCRLYKQLTGIGLSDYITDAKLALAKQLLGETGLKVSEVAVRIGFDSGYFSRYFKKSTTLTPQEYREKVTK</sequence>
<accession>A0A6C0NXI8</accession>
<evidence type="ECO:0000313" key="8">
    <source>
        <dbReference type="Proteomes" id="UP000479114"/>
    </source>
</evidence>
<dbReference type="SMART" id="SM00342">
    <property type="entry name" value="HTH_ARAC"/>
    <property type="match status" value="1"/>
</dbReference>
<protein>
    <submittedName>
        <fullName evidence="7">Response regulator</fullName>
    </submittedName>
</protein>
<dbReference type="PROSITE" id="PS01124">
    <property type="entry name" value="HTH_ARAC_FAMILY_2"/>
    <property type="match status" value="1"/>
</dbReference>
<evidence type="ECO:0000259" key="6">
    <source>
        <dbReference type="PROSITE" id="PS50110"/>
    </source>
</evidence>
<evidence type="ECO:0000256" key="1">
    <source>
        <dbReference type="ARBA" id="ARBA00023015"/>
    </source>
</evidence>
<evidence type="ECO:0000259" key="5">
    <source>
        <dbReference type="PROSITE" id="PS01124"/>
    </source>
</evidence>
<dbReference type="GO" id="GO:0003700">
    <property type="term" value="F:DNA-binding transcription factor activity"/>
    <property type="evidence" value="ECO:0007669"/>
    <property type="project" value="InterPro"/>
</dbReference>
<evidence type="ECO:0000256" key="4">
    <source>
        <dbReference type="PROSITE-ProRule" id="PRU00169"/>
    </source>
</evidence>
<dbReference type="CDD" id="cd17536">
    <property type="entry name" value="REC_YesN-like"/>
    <property type="match status" value="1"/>
</dbReference>
<dbReference type="GO" id="GO:0000160">
    <property type="term" value="P:phosphorelay signal transduction system"/>
    <property type="evidence" value="ECO:0007669"/>
    <property type="project" value="InterPro"/>
</dbReference>
<dbReference type="SMART" id="SM00448">
    <property type="entry name" value="REC"/>
    <property type="match status" value="1"/>
</dbReference>
<dbReference type="Gene3D" id="1.10.10.60">
    <property type="entry name" value="Homeodomain-like"/>
    <property type="match status" value="2"/>
</dbReference>
<dbReference type="SUPFAM" id="SSF52172">
    <property type="entry name" value="CheY-like"/>
    <property type="match status" value="1"/>
</dbReference>
<proteinExistence type="predicted"/>
<dbReference type="PANTHER" id="PTHR43280">
    <property type="entry name" value="ARAC-FAMILY TRANSCRIPTIONAL REGULATOR"/>
    <property type="match status" value="1"/>
</dbReference>
<dbReference type="InterPro" id="IPR011006">
    <property type="entry name" value="CheY-like_superfamily"/>
</dbReference>
<dbReference type="KEGG" id="prz:GZH47_08795"/>
<dbReference type="PANTHER" id="PTHR43280:SF28">
    <property type="entry name" value="HTH-TYPE TRANSCRIPTIONAL ACTIVATOR RHAS"/>
    <property type="match status" value="1"/>
</dbReference>
<feature type="domain" description="HTH araC/xylS-type" evidence="5">
    <location>
        <begin position="448"/>
        <end position="545"/>
    </location>
</feature>
<name>A0A6C0NXI8_9BACL</name>
<dbReference type="Gene3D" id="3.40.50.2300">
    <property type="match status" value="1"/>
</dbReference>
<evidence type="ECO:0000256" key="2">
    <source>
        <dbReference type="ARBA" id="ARBA00023125"/>
    </source>
</evidence>
<dbReference type="PROSITE" id="PS50110">
    <property type="entry name" value="RESPONSE_REGULATORY"/>
    <property type="match status" value="1"/>
</dbReference>
<evidence type="ECO:0000256" key="3">
    <source>
        <dbReference type="ARBA" id="ARBA00023163"/>
    </source>
</evidence>
<dbReference type="RefSeq" id="WP_162639749.1">
    <property type="nucleotide sequence ID" value="NZ_CP048286.1"/>
</dbReference>
<evidence type="ECO:0000313" key="7">
    <source>
        <dbReference type="EMBL" id="QHW30940.1"/>
    </source>
</evidence>
<dbReference type="InterPro" id="IPR018060">
    <property type="entry name" value="HTH_AraC"/>
</dbReference>
<dbReference type="Pfam" id="PF12833">
    <property type="entry name" value="HTH_18"/>
    <property type="match status" value="1"/>
</dbReference>
<keyword evidence="3" id="KW-0804">Transcription</keyword>
<dbReference type="SUPFAM" id="SSF46689">
    <property type="entry name" value="Homeodomain-like"/>
    <property type="match status" value="2"/>
</dbReference>
<keyword evidence="1" id="KW-0805">Transcription regulation</keyword>
<dbReference type="InterPro" id="IPR009057">
    <property type="entry name" value="Homeodomain-like_sf"/>
</dbReference>
<dbReference type="InterPro" id="IPR001789">
    <property type="entry name" value="Sig_transdc_resp-reg_receiver"/>
</dbReference>
<keyword evidence="4" id="KW-0597">Phosphoprotein</keyword>
<dbReference type="EMBL" id="CP048286">
    <property type="protein sequence ID" value="QHW30940.1"/>
    <property type="molecule type" value="Genomic_DNA"/>
</dbReference>
<reference evidence="7 8" key="1">
    <citation type="submission" date="2020-02" db="EMBL/GenBank/DDBJ databases">
        <title>Paenibacillus sp. nov., isolated from rhizosphere soil of tomato.</title>
        <authorList>
            <person name="Weon H.-Y."/>
            <person name="Lee S.A."/>
        </authorList>
    </citation>
    <scope>NUCLEOTIDE SEQUENCE [LARGE SCALE GENOMIC DNA]</scope>
    <source>
        <strain evidence="7 8">14171R-81</strain>
    </source>
</reference>
<keyword evidence="2" id="KW-0238">DNA-binding</keyword>
<dbReference type="GO" id="GO:0043565">
    <property type="term" value="F:sequence-specific DNA binding"/>
    <property type="evidence" value="ECO:0007669"/>
    <property type="project" value="InterPro"/>
</dbReference>
<keyword evidence="8" id="KW-1185">Reference proteome</keyword>
<dbReference type="Pfam" id="PF00072">
    <property type="entry name" value="Response_reg"/>
    <property type="match status" value="1"/>
</dbReference>
<gene>
    <name evidence="7" type="ORF">GZH47_08795</name>
</gene>
<feature type="modified residue" description="4-aspartylphosphate" evidence="4">
    <location>
        <position position="57"/>
    </location>
</feature>
<feature type="domain" description="Response regulatory" evidence="6">
    <location>
        <begin position="5"/>
        <end position="122"/>
    </location>
</feature>
<dbReference type="AlphaFoldDB" id="A0A6C0NXI8"/>